<dbReference type="OrthoDB" id="2020070at2759"/>
<keyword evidence="3" id="KW-1185">Reference proteome</keyword>
<dbReference type="InterPro" id="IPR053013">
    <property type="entry name" value="LAT"/>
</dbReference>
<dbReference type="PANTHER" id="PTHR34815:SF2">
    <property type="entry name" value="N-ACETYLTRANSFERASE DOMAIN-CONTAINING PROTEIN"/>
    <property type="match status" value="1"/>
</dbReference>
<evidence type="ECO:0000313" key="2">
    <source>
        <dbReference type="EMBL" id="ORZ36473.1"/>
    </source>
</evidence>
<feature type="domain" description="N-acetyltransferase" evidence="1">
    <location>
        <begin position="59"/>
        <end position="203"/>
    </location>
</feature>
<dbReference type="Pfam" id="PF22998">
    <property type="entry name" value="GNAT_LYC1-like"/>
    <property type="match status" value="1"/>
</dbReference>
<dbReference type="InterPro" id="IPR055100">
    <property type="entry name" value="GNAT_LYC1-like"/>
</dbReference>
<dbReference type="InterPro" id="IPR016181">
    <property type="entry name" value="Acyl_CoA_acyltransferase"/>
</dbReference>
<dbReference type="SUPFAM" id="SSF55729">
    <property type="entry name" value="Acyl-CoA N-acyltransferases (Nat)"/>
    <property type="match status" value="1"/>
</dbReference>
<dbReference type="PANTHER" id="PTHR34815">
    <property type="entry name" value="LYSINE ACETYLTRANSFERASE"/>
    <property type="match status" value="1"/>
</dbReference>
<dbReference type="AlphaFoldDB" id="A0A1Y2HRX9"/>
<dbReference type="CDD" id="cd04301">
    <property type="entry name" value="NAT_SF"/>
    <property type="match status" value="1"/>
</dbReference>
<comment type="caution">
    <text evidence="2">The sequence shown here is derived from an EMBL/GenBank/DDBJ whole genome shotgun (WGS) entry which is preliminary data.</text>
</comment>
<accession>A0A1Y2HRX9</accession>
<gene>
    <name evidence="2" type="ORF">BCR44DRAFT_1498965</name>
</gene>
<dbReference type="PROSITE" id="PS51186">
    <property type="entry name" value="GNAT"/>
    <property type="match status" value="1"/>
</dbReference>
<dbReference type="InterPro" id="IPR000182">
    <property type="entry name" value="GNAT_dom"/>
</dbReference>
<dbReference type="STRING" id="765915.A0A1Y2HRX9"/>
<dbReference type="EMBL" id="MCFL01000017">
    <property type="protein sequence ID" value="ORZ36473.1"/>
    <property type="molecule type" value="Genomic_DNA"/>
</dbReference>
<sequence>MASPTTIALASPIVNKDDLVLIQSPRPVHLAATRLNHAEWGKKTAVADYLIREHALLSSELTKQAHTSWALMHKDHAEKWAKRVDPIEADDENQPPILAACEAFIRPAVVKLSGSAEVEEQESVMISIGSVFVQAKHRGKGYAQTLMVKLREWMLAQYPQGGFSNLYSDIGPKFYSRLGWQVYPSSSLKCLDVSTTTTTQAADNNSSVQHLDRAAVDAALFALDPMPFGTTKSVVAMPFRPATMDWFIRRSHYYYSLAEFAKPALGLPAHFGARTQDGSGLVIWNHLPEPSTLYLIHLRFDSIATLSALLDASAAEAKRWGLAKLEAYLSVEQEHRLREWEQQGKLGQGWSVVEREQSLSSLMVWKQGGQLVENPSAEWDWVGNERYAWV</sequence>
<protein>
    <recommendedName>
        <fullName evidence="1">N-acetyltransferase domain-containing protein</fullName>
    </recommendedName>
</protein>
<dbReference type="GO" id="GO:0016747">
    <property type="term" value="F:acyltransferase activity, transferring groups other than amino-acyl groups"/>
    <property type="evidence" value="ECO:0007669"/>
    <property type="project" value="InterPro"/>
</dbReference>
<dbReference type="Gene3D" id="3.40.630.30">
    <property type="match status" value="1"/>
</dbReference>
<dbReference type="Proteomes" id="UP000193411">
    <property type="component" value="Unassembled WGS sequence"/>
</dbReference>
<name>A0A1Y2HRX9_9FUNG</name>
<evidence type="ECO:0000259" key="1">
    <source>
        <dbReference type="PROSITE" id="PS51186"/>
    </source>
</evidence>
<proteinExistence type="predicted"/>
<organism evidence="2 3">
    <name type="scientific">Catenaria anguillulae PL171</name>
    <dbReference type="NCBI Taxonomy" id="765915"/>
    <lineage>
        <taxon>Eukaryota</taxon>
        <taxon>Fungi</taxon>
        <taxon>Fungi incertae sedis</taxon>
        <taxon>Blastocladiomycota</taxon>
        <taxon>Blastocladiomycetes</taxon>
        <taxon>Blastocladiales</taxon>
        <taxon>Catenariaceae</taxon>
        <taxon>Catenaria</taxon>
    </lineage>
</organism>
<reference evidence="2 3" key="1">
    <citation type="submission" date="2016-07" db="EMBL/GenBank/DDBJ databases">
        <title>Pervasive Adenine N6-methylation of Active Genes in Fungi.</title>
        <authorList>
            <consortium name="DOE Joint Genome Institute"/>
            <person name="Mondo S.J."/>
            <person name="Dannebaum R.O."/>
            <person name="Kuo R.C."/>
            <person name="Labutti K."/>
            <person name="Haridas S."/>
            <person name="Kuo A."/>
            <person name="Salamov A."/>
            <person name="Ahrendt S.R."/>
            <person name="Lipzen A."/>
            <person name="Sullivan W."/>
            <person name="Andreopoulos W.B."/>
            <person name="Clum A."/>
            <person name="Lindquist E."/>
            <person name="Daum C."/>
            <person name="Ramamoorthy G.K."/>
            <person name="Gryganskyi A."/>
            <person name="Culley D."/>
            <person name="Magnuson J.K."/>
            <person name="James T.Y."/>
            <person name="O'Malley M.A."/>
            <person name="Stajich J.E."/>
            <person name="Spatafora J.W."/>
            <person name="Visel A."/>
            <person name="Grigoriev I.V."/>
        </authorList>
    </citation>
    <scope>NUCLEOTIDE SEQUENCE [LARGE SCALE GENOMIC DNA]</scope>
    <source>
        <strain evidence="2 3">PL171</strain>
    </source>
</reference>
<evidence type="ECO:0000313" key="3">
    <source>
        <dbReference type="Proteomes" id="UP000193411"/>
    </source>
</evidence>